<organism evidence="10 11">
    <name type="scientific">Laetiporus sulphureus 93-53</name>
    <dbReference type="NCBI Taxonomy" id="1314785"/>
    <lineage>
        <taxon>Eukaryota</taxon>
        <taxon>Fungi</taxon>
        <taxon>Dikarya</taxon>
        <taxon>Basidiomycota</taxon>
        <taxon>Agaricomycotina</taxon>
        <taxon>Agaricomycetes</taxon>
        <taxon>Polyporales</taxon>
        <taxon>Laetiporus</taxon>
    </lineage>
</organism>
<dbReference type="GO" id="GO:0030328">
    <property type="term" value="P:prenylcysteine catabolic process"/>
    <property type="evidence" value="ECO:0007669"/>
    <property type="project" value="InterPro"/>
</dbReference>
<dbReference type="Gene3D" id="3.50.50.60">
    <property type="entry name" value="FAD/NAD(P)-binding domain"/>
    <property type="match status" value="1"/>
</dbReference>
<keyword evidence="11" id="KW-1185">Reference proteome</keyword>
<accession>A0A165EB67</accession>
<dbReference type="InterPro" id="IPR036188">
    <property type="entry name" value="FAD/NAD-bd_sf"/>
</dbReference>
<keyword evidence="3" id="KW-0285">Flavoprotein</keyword>
<keyword evidence="7" id="KW-0325">Glycoprotein</keyword>
<dbReference type="Pfam" id="PF07156">
    <property type="entry name" value="Prenylcys_lyase"/>
    <property type="match status" value="1"/>
</dbReference>
<reference evidence="10 11" key="1">
    <citation type="journal article" date="2016" name="Mol. Biol. Evol.">
        <title>Comparative Genomics of Early-Diverging Mushroom-Forming Fungi Provides Insights into the Origins of Lignocellulose Decay Capabilities.</title>
        <authorList>
            <person name="Nagy L.G."/>
            <person name="Riley R."/>
            <person name="Tritt A."/>
            <person name="Adam C."/>
            <person name="Daum C."/>
            <person name="Floudas D."/>
            <person name="Sun H."/>
            <person name="Yadav J.S."/>
            <person name="Pangilinan J."/>
            <person name="Larsson K.H."/>
            <person name="Matsuura K."/>
            <person name="Barry K."/>
            <person name="Labutti K."/>
            <person name="Kuo R."/>
            <person name="Ohm R.A."/>
            <person name="Bhattacharya S.S."/>
            <person name="Shirouzu T."/>
            <person name="Yoshinaga Y."/>
            <person name="Martin F.M."/>
            <person name="Grigoriev I.V."/>
            <person name="Hibbett D.S."/>
        </authorList>
    </citation>
    <scope>NUCLEOTIDE SEQUENCE [LARGE SCALE GENOMIC DNA]</scope>
    <source>
        <strain evidence="10 11">93-53</strain>
    </source>
</reference>
<dbReference type="InParanoid" id="A0A165EB67"/>
<dbReference type="InterPro" id="IPR010795">
    <property type="entry name" value="Prenylcys_lyase"/>
</dbReference>
<keyword evidence="4 8" id="KW-0732">Signal</keyword>
<proteinExistence type="inferred from homology"/>
<protein>
    <submittedName>
        <fullName evidence="10">FAD/NAD(P)-binding domain-containing protein</fullName>
    </submittedName>
</protein>
<evidence type="ECO:0000256" key="6">
    <source>
        <dbReference type="ARBA" id="ARBA00023002"/>
    </source>
</evidence>
<dbReference type="AlphaFoldDB" id="A0A165EB67"/>
<evidence type="ECO:0000256" key="3">
    <source>
        <dbReference type="ARBA" id="ARBA00022630"/>
    </source>
</evidence>
<dbReference type="PIRSF" id="PIRSF036292">
    <property type="entry name" value="Prenylcysteine_oxidase"/>
    <property type="match status" value="1"/>
</dbReference>
<gene>
    <name evidence="10" type="ORF">LAESUDRAFT_714095</name>
</gene>
<evidence type="ECO:0000256" key="5">
    <source>
        <dbReference type="ARBA" id="ARBA00022827"/>
    </source>
</evidence>
<name>A0A165EB67_9APHY</name>
<evidence type="ECO:0000256" key="7">
    <source>
        <dbReference type="ARBA" id="ARBA00023180"/>
    </source>
</evidence>
<dbReference type="GO" id="GO:0001735">
    <property type="term" value="F:prenylcysteine oxidase activity"/>
    <property type="evidence" value="ECO:0007669"/>
    <property type="project" value="InterPro"/>
</dbReference>
<evidence type="ECO:0000256" key="2">
    <source>
        <dbReference type="ARBA" id="ARBA00009967"/>
    </source>
</evidence>
<evidence type="ECO:0000256" key="1">
    <source>
        <dbReference type="ARBA" id="ARBA00001974"/>
    </source>
</evidence>
<dbReference type="SUPFAM" id="SSF51905">
    <property type="entry name" value="FAD/NAD(P)-binding domain"/>
    <property type="match status" value="1"/>
</dbReference>
<dbReference type="PANTHER" id="PTHR15944:SF0">
    <property type="entry name" value="PRENYLCYSTEINE LYASE DOMAIN-CONTAINING PROTEIN"/>
    <property type="match status" value="1"/>
</dbReference>
<dbReference type="Pfam" id="PF13450">
    <property type="entry name" value="NAD_binding_8"/>
    <property type="match status" value="1"/>
</dbReference>
<dbReference type="PANTHER" id="PTHR15944">
    <property type="entry name" value="FARNESYLCYSTEINE LYASE"/>
    <property type="match status" value="1"/>
</dbReference>
<evidence type="ECO:0000256" key="8">
    <source>
        <dbReference type="SAM" id="SignalP"/>
    </source>
</evidence>
<dbReference type="OrthoDB" id="437369at2759"/>
<dbReference type="RefSeq" id="XP_040764381.1">
    <property type="nucleotide sequence ID" value="XM_040907043.1"/>
</dbReference>
<comment type="similarity">
    <text evidence="2">Belongs to the prenylcysteine oxidase family.</text>
</comment>
<keyword evidence="6" id="KW-0560">Oxidoreductase</keyword>
<dbReference type="InterPro" id="IPR017046">
    <property type="entry name" value="Prenylcysteine_Oxase1"/>
</dbReference>
<dbReference type="Proteomes" id="UP000076871">
    <property type="component" value="Unassembled WGS sequence"/>
</dbReference>
<feature type="signal peptide" evidence="8">
    <location>
        <begin position="1"/>
        <end position="18"/>
    </location>
</feature>
<comment type="cofactor">
    <cofactor evidence="1">
        <name>FAD</name>
        <dbReference type="ChEBI" id="CHEBI:57692"/>
    </cofactor>
</comment>
<keyword evidence="5" id="KW-0274">FAD</keyword>
<feature type="chain" id="PRO_5007857061" evidence="8">
    <location>
        <begin position="19"/>
        <end position="562"/>
    </location>
</feature>
<evidence type="ECO:0000313" key="10">
    <source>
        <dbReference type="EMBL" id="KZT06641.1"/>
    </source>
</evidence>
<dbReference type="EMBL" id="KV427623">
    <property type="protein sequence ID" value="KZT06641.1"/>
    <property type="molecule type" value="Genomic_DNA"/>
</dbReference>
<evidence type="ECO:0000313" key="11">
    <source>
        <dbReference type="Proteomes" id="UP000076871"/>
    </source>
</evidence>
<dbReference type="GeneID" id="63824072"/>
<dbReference type="GO" id="GO:0030327">
    <property type="term" value="P:prenylated protein catabolic process"/>
    <property type="evidence" value="ECO:0007669"/>
    <property type="project" value="TreeGrafter"/>
</dbReference>
<evidence type="ECO:0000259" key="9">
    <source>
        <dbReference type="Pfam" id="PF07156"/>
    </source>
</evidence>
<evidence type="ECO:0000256" key="4">
    <source>
        <dbReference type="ARBA" id="ARBA00022729"/>
    </source>
</evidence>
<sequence length="562" mass="61655">MRAHLIVAAALLVGHATAFQLPFNIPFLSNSHGSVSSIDSLSVENPPNKIAIIGAGAGGSSAAFWIAKAKQRFGLDVEVDVYEKSNYIGGRSTVVYPYDNKELQPVELGASIFVEDNKNLWRAIEEFDLEKIDFGKDDSVMGLWDGSQILLTTGGKGFYTGWLDTVKVAWRYGFSAHRRAKATVQSMIDTYLTLYAPSAPRFSNITTLAEELDWTPILAQTAAEYLDTKGINRQYTRELVDALTRVNYGQNVDAIHALEGMCSMAADGASSVKGGNFQLFEEFVKRSNASVSLETAVTALKHDEASGAWLVSTADSRQAYRAVILAAPFHSANISLFPEALAESFPEQPYVRLHVTLLSTPAPSPNSAYFGLGAHSAPTTLLTTANAVREGTGAEPEFNSLTYHGKVRAADGEPWAGEAGEEWVVKIFSKKRLTDDWLENMFGKVGWVLRKEWDAYPVLPPTTSFAPIKVTEGLYYVNAFEPFISTMETETIAARNVVDLLLHDEFGAAICPIKLVEEIDIEEHTVVLEDGEEAEVYDVKVDVEQVPVEEKDPKSFVLGWDC</sequence>
<feature type="domain" description="Prenylcysteine lyase" evidence="9">
    <location>
        <begin position="162"/>
        <end position="504"/>
    </location>
</feature>